<gene>
    <name evidence="1" type="ORF">QUF54_00670</name>
</gene>
<evidence type="ECO:0000313" key="2">
    <source>
        <dbReference type="Proteomes" id="UP001171945"/>
    </source>
</evidence>
<protein>
    <submittedName>
        <fullName evidence="1">Tetratricopeptide repeat protein</fullName>
    </submittedName>
</protein>
<dbReference type="InterPro" id="IPR006597">
    <property type="entry name" value="Sel1-like"/>
</dbReference>
<dbReference type="SUPFAM" id="SSF81901">
    <property type="entry name" value="HCP-like"/>
    <property type="match status" value="1"/>
</dbReference>
<sequence length="158" mass="18016">MELINRIMTDQSEMEKKQFDENLMALESGIAAFETKEFARAYQLLFPLAETGNFQAQYRLAIMAQNGLGQVVNKKEAERWMRTAAELGFDLAQHGLGFMYMEGDCVEQDDAQAFHWFRLAAEQGLIGAQTTLAQLYEQGRGVEKDLEEAKRWYAKAGF</sequence>
<organism evidence="1 2">
    <name type="scientific">Candidatus Marithioploca araucensis</name>
    <dbReference type="NCBI Taxonomy" id="70273"/>
    <lineage>
        <taxon>Bacteria</taxon>
        <taxon>Pseudomonadati</taxon>
        <taxon>Pseudomonadota</taxon>
        <taxon>Gammaproteobacteria</taxon>
        <taxon>Thiotrichales</taxon>
        <taxon>Thiotrichaceae</taxon>
        <taxon>Candidatus Marithioploca</taxon>
    </lineage>
</organism>
<dbReference type="Proteomes" id="UP001171945">
    <property type="component" value="Unassembled WGS sequence"/>
</dbReference>
<accession>A0ABT7VQA9</accession>
<name>A0ABT7VQA9_9GAMM</name>
<dbReference type="InterPro" id="IPR050767">
    <property type="entry name" value="Sel1_AlgK"/>
</dbReference>
<dbReference type="SMART" id="SM00671">
    <property type="entry name" value="SEL1"/>
    <property type="match status" value="3"/>
</dbReference>
<proteinExistence type="predicted"/>
<dbReference type="Pfam" id="PF08238">
    <property type="entry name" value="Sel1"/>
    <property type="match status" value="3"/>
</dbReference>
<evidence type="ECO:0000313" key="1">
    <source>
        <dbReference type="EMBL" id="MDM8561849.1"/>
    </source>
</evidence>
<keyword evidence="2" id="KW-1185">Reference proteome</keyword>
<dbReference type="PANTHER" id="PTHR11102:SF160">
    <property type="entry name" value="ERAD-ASSOCIATED E3 UBIQUITIN-PROTEIN LIGASE COMPONENT HRD3"/>
    <property type="match status" value="1"/>
</dbReference>
<reference evidence="1" key="1">
    <citation type="submission" date="2023-06" db="EMBL/GenBank/DDBJ databases">
        <title>Uncultivated large filamentous bacteria from sulfidic sediments reveal new species and different genomic features in energy metabolism and defense.</title>
        <authorList>
            <person name="Fonseca A."/>
        </authorList>
    </citation>
    <scope>NUCLEOTIDE SEQUENCE</scope>
    <source>
        <strain evidence="1">HSG4</strain>
    </source>
</reference>
<dbReference type="Gene3D" id="1.25.40.10">
    <property type="entry name" value="Tetratricopeptide repeat domain"/>
    <property type="match status" value="1"/>
</dbReference>
<dbReference type="InterPro" id="IPR011990">
    <property type="entry name" value="TPR-like_helical_dom_sf"/>
</dbReference>
<dbReference type="PANTHER" id="PTHR11102">
    <property type="entry name" value="SEL-1-LIKE PROTEIN"/>
    <property type="match status" value="1"/>
</dbReference>
<dbReference type="EMBL" id="JAUCGM010000010">
    <property type="protein sequence ID" value="MDM8561849.1"/>
    <property type="molecule type" value="Genomic_DNA"/>
</dbReference>
<comment type="caution">
    <text evidence="1">The sequence shown here is derived from an EMBL/GenBank/DDBJ whole genome shotgun (WGS) entry which is preliminary data.</text>
</comment>